<dbReference type="InterPro" id="IPR022742">
    <property type="entry name" value="Hydrolase_4"/>
</dbReference>
<keyword evidence="2" id="KW-0378">Hydrolase</keyword>
<name>A0A6B3P100_9PSED</name>
<dbReference type="RefSeq" id="WP_163949530.1">
    <property type="nucleotide sequence ID" value="NZ_JAAHBU010000382.1"/>
</dbReference>
<dbReference type="Pfam" id="PF12146">
    <property type="entry name" value="Hydrolase_4"/>
    <property type="match status" value="1"/>
</dbReference>
<dbReference type="AlphaFoldDB" id="A0A6B3P100"/>
<dbReference type="InterPro" id="IPR029058">
    <property type="entry name" value="AB_hydrolase_fold"/>
</dbReference>
<accession>A0A6B3P100</accession>
<proteinExistence type="predicted"/>
<evidence type="ECO:0000259" key="1">
    <source>
        <dbReference type="Pfam" id="PF12146"/>
    </source>
</evidence>
<evidence type="ECO:0000313" key="2">
    <source>
        <dbReference type="EMBL" id="NER66078.1"/>
    </source>
</evidence>
<comment type="caution">
    <text evidence="2">The sequence shown here is derived from an EMBL/GenBank/DDBJ whole genome shotgun (WGS) entry which is preliminary data.</text>
</comment>
<protein>
    <submittedName>
        <fullName evidence="2">Alpha/beta hydrolase</fullName>
    </submittedName>
</protein>
<dbReference type="EMBL" id="JAAHBU010000382">
    <property type="protein sequence ID" value="NER66078.1"/>
    <property type="molecule type" value="Genomic_DNA"/>
</dbReference>
<dbReference type="Proteomes" id="UP000482634">
    <property type="component" value="Unassembled WGS sequence"/>
</dbReference>
<evidence type="ECO:0000313" key="3">
    <source>
        <dbReference type="Proteomes" id="UP000482634"/>
    </source>
</evidence>
<reference evidence="2 3" key="1">
    <citation type="submission" date="2020-02" db="EMBL/GenBank/DDBJ databases">
        <title>Broccoli isolated Pseudomonas sp.</title>
        <authorList>
            <person name="Fujikawa T."/>
            <person name="Sawada H."/>
        </authorList>
    </citation>
    <scope>NUCLEOTIDE SEQUENCE [LARGE SCALE GENOMIC DNA]</scope>
    <source>
        <strain evidence="2 3">MAFF212427</strain>
    </source>
</reference>
<keyword evidence="3" id="KW-1185">Reference proteome</keyword>
<feature type="domain" description="Serine aminopeptidase S33" evidence="1">
    <location>
        <begin position="53"/>
        <end position="156"/>
    </location>
</feature>
<dbReference type="Gene3D" id="3.40.50.1820">
    <property type="entry name" value="alpha/beta hydrolase"/>
    <property type="match status" value="1"/>
</dbReference>
<organism evidence="2 3">
    <name type="scientific">Pseudomonas brassicae</name>
    <dbReference type="NCBI Taxonomy" id="2708063"/>
    <lineage>
        <taxon>Bacteria</taxon>
        <taxon>Pseudomonadati</taxon>
        <taxon>Pseudomonadota</taxon>
        <taxon>Gammaproteobacteria</taxon>
        <taxon>Pseudomonadales</taxon>
        <taxon>Pseudomonadaceae</taxon>
        <taxon>Pseudomonas</taxon>
    </lineage>
</organism>
<dbReference type="GO" id="GO:0016787">
    <property type="term" value="F:hydrolase activity"/>
    <property type="evidence" value="ECO:0007669"/>
    <property type="project" value="UniProtKB-KW"/>
</dbReference>
<sequence>MPIRTAAQGRERWQFDEPSPGRECLVVEAFDGYQQEARLLIPDIEHAPPAFMLSGARSDFTHFNPLLYRLQALGVGSLTGNLSGHSRASLPGASAPSLHTNLGEALRFYRHVEHRCTTVIGHSLGGALALKVAAHHARQVQRLILICPAVYADSAYHAPFGPDFTRAISVPNGFMESDSFAFLRRFQGRVLLLMGQYDGLKAADFGRPPGTSAGYVEIAGVPRYSPIPEEVVEGLRAALRPSQLERVYLDGCDHGIAAHLRAEPALADAIAQQVAAFIRG</sequence>
<dbReference type="SUPFAM" id="SSF53474">
    <property type="entry name" value="alpha/beta-Hydrolases"/>
    <property type="match status" value="1"/>
</dbReference>
<gene>
    <name evidence="2" type="ORF">G3436_22205</name>
</gene>